<dbReference type="SUPFAM" id="SSF49329">
    <property type="entry name" value="Cu,Zn superoxide dismutase-like"/>
    <property type="match status" value="1"/>
</dbReference>
<evidence type="ECO:0008006" key="4">
    <source>
        <dbReference type="Google" id="ProtNLM"/>
    </source>
</evidence>
<dbReference type="InterPro" id="IPR036423">
    <property type="entry name" value="SOD-like_Cu/Zn_dom_sf"/>
</dbReference>
<dbReference type="AlphaFoldDB" id="A0A4R0IW65"/>
<dbReference type="GO" id="GO:0006801">
    <property type="term" value="P:superoxide metabolic process"/>
    <property type="evidence" value="ECO:0007669"/>
    <property type="project" value="InterPro"/>
</dbReference>
<accession>A0A4R0IW65</accession>
<dbReference type="GO" id="GO:0046872">
    <property type="term" value="F:metal ion binding"/>
    <property type="evidence" value="ECO:0007669"/>
    <property type="project" value="InterPro"/>
</dbReference>
<comment type="caution">
    <text evidence="2">The sequence shown here is derived from an EMBL/GenBank/DDBJ whole genome shotgun (WGS) entry which is preliminary data.</text>
</comment>
<name>A0A4R0IW65_9ACTN</name>
<evidence type="ECO:0000313" key="2">
    <source>
        <dbReference type="EMBL" id="TCC35788.1"/>
    </source>
</evidence>
<dbReference type="Proteomes" id="UP000294225">
    <property type="component" value="Unassembled WGS sequence"/>
</dbReference>
<reference evidence="2 3" key="1">
    <citation type="submission" date="2019-02" db="EMBL/GenBank/DDBJ databases">
        <title>Kribbella capetownensis sp. nov. and Kribbella speibonae sp. nov., isolated from soil.</title>
        <authorList>
            <person name="Curtis S.M."/>
            <person name="Norton I."/>
            <person name="Everest G.J."/>
            <person name="Meyers P.R."/>
        </authorList>
    </citation>
    <scope>NUCLEOTIDE SEQUENCE [LARGE SCALE GENOMIC DNA]</scope>
    <source>
        <strain evidence="2 3">YM55</strain>
    </source>
</reference>
<evidence type="ECO:0000256" key="1">
    <source>
        <dbReference type="ARBA" id="ARBA00010457"/>
    </source>
</evidence>
<protein>
    <recommendedName>
        <fullName evidence="4">Superoxide dismutase family protein</fullName>
    </recommendedName>
</protein>
<organism evidence="2 3">
    <name type="scientific">Kribbella speibonae</name>
    <dbReference type="NCBI Taxonomy" id="1572660"/>
    <lineage>
        <taxon>Bacteria</taxon>
        <taxon>Bacillati</taxon>
        <taxon>Actinomycetota</taxon>
        <taxon>Actinomycetes</taxon>
        <taxon>Propionibacteriales</taxon>
        <taxon>Kribbellaceae</taxon>
        <taxon>Kribbella</taxon>
    </lineage>
</organism>
<comment type="similarity">
    <text evidence="1">Belongs to the Cu-Zn superoxide dismutase family.</text>
</comment>
<gene>
    <name evidence="2" type="ORF">E0H92_24085</name>
</gene>
<sequence length="209" mass="21371">MTRQGMFFRCHPFRGASPSVVVIRAFSIGHRGGVMTGLRVFITTAVLAVSAIATAPAAVAHSEVVTAYGALSDLAPAAAGPLDGARAVLVMVAGDGHTDVRLQVQGIDRSEAGRTFGAHLHVGPCVAGDGAAAGPHYNTDALAGRVPPRVDETTEVWLDFTVTAGGTGHAYAGVPFVPAPGERAIVIHQNPTDDHGAAGPRLACLPVSW</sequence>
<dbReference type="EMBL" id="SJKC01000003">
    <property type="protein sequence ID" value="TCC35788.1"/>
    <property type="molecule type" value="Genomic_DNA"/>
</dbReference>
<proteinExistence type="inferred from homology"/>
<evidence type="ECO:0000313" key="3">
    <source>
        <dbReference type="Proteomes" id="UP000294225"/>
    </source>
</evidence>
<dbReference type="Gene3D" id="2.60.40.200">
    <property type="entry name" value="Superoxide dismutase, copper/zinc binding domain"/>
    <property type="match status" value="1"/>
</dbReference>